<comment type="catalytic activity">
    <reaction evidence="13">
        <text>a 1,2-diacyl-sn-glycero-3-phospho-(1D-myo-inositol-3-phosphate) + ATP = a 1,2-diacyl-sn-glycero-3-phospho-(1D-myo-inositol-3,5-bisphosphate) + ADP + H(+)</text>
        <dbReference type="Rhea" id="RHEA:13609"/>
        <dbReference type="ChEBI" id="CHEBI:15378"/>
        <dbReference type="ChEBI" id="CHEBI:30616"/>
        <dbReference type="ChEBI" id="CHEBI:57923"/>
        <dbReference type="ChEBI" id="CHEBI:58088"/>
        <dbReference type="ChEBI" id="CHEBI:456216"/>
        <dbReference type="EC" id="2.7.1.150"/>
    </reaction>
    <physiologicalReaction direction="left-to-right" evidence="13">
        <dbReference type="Rhea" id="RHEA:13610"/>
    </physiologicalReaction>
</comment>
<dbReference type="SUPFAM" id="SSF46785">
    <property type="entry name" value="Winged helix' DNA-binding domain"/>
    <property type="match status" value="1"/>
</dbReference>
<dbReference type="InterPro" id="IPR027483">
    <property type="entry name" value="PInositol-4-P-4/5-kinase_C_sf"/>
</dbReference>
<feature type="region of interest" description="Disordered" evidence="16">
    <location>
        <begin position="745"/>
        <end position="768"/>
    </location>
</feature>
<dbReference type="SUPFAM" id="SSF52029">
    <property type="entry name" value="GroEL apical domain-like"/>
    <property type="match status" value="1"/>
</dbReference>
<dbReference type="Gene3D" id="3.50.7.10">
    <property type="entry name" value="GroEL"/>
    <property type="match status" value="1"/>
</dbReference>
<dbReference type="InterPro" id="IPR043548">
    <property type="entry name" value="PIKfyve"/>
</dbReference>
<evidence type="ECO:0000256" key="16">
    <source>
        <dbReference type="SAM" id="MobiDB-lite"/>
    </source>
</evidence>
<dbReference type="Gene3D" id="3.30.800.10">
    <property type="entry name" value="Phosphatidylinositol Phosphate Kinase II Beta"/>
    <property type="match status" value="1"/>
</dbReference>
<feature type="domain" description="PIPK" evidence="19">
    <location>
        <begin position="1458"/>
        <end position="1778"/>
    </location>
</feature>
<feature type="compositionally biased region" description="Basic and acidic residues" evidence="16">
    <location>
        <begin position="759"/>
        <end position="768"/>
    </location>
</feature>
<dbReference type="InterPro" id="IPR011011">
    <property type="entry name" value="Znf_FYVE_PHD"/>
</dbReference>
<evidence type="ECO:0000256" key="10">
    <source>
        <dbReference type="ARBA" id="ARBA00022833"/>
    </source>
</evidence>
<dbReference type="CDD" id="cd15725">
    <property type="entry name" value="FYVE_PIKfyve_Fab1"/>
    <property type="match status" value="1"/>
</dbReference>
<dbReference type="PANTHER" id="PTHR46715:SF1">
    <property type="entry name" value="1-PHOSPHATIDYLINOSITOL 3-PHOSPHATE 5-KINASE"/>
    <property type="match status" value="1"/>
</dbReference>
<dbReference type="InterPro" id="IPR044769">
    <property type="entry name" value="PIKfyve_PIPKc"/>
</dbReference>
<feature type="compositionally biased region" description="Basic and acidic residues" evidence="16">
    <location>
        <begin position="1439"/>
        <end position="1448"/>
    </location>
</feature>
<dbReference type="GO" id="GO:0046488">
    <property type="term" value="P:phosphatidylinositol metabolic process"/>
    <property type="evidence" value="ECO:0007669"/>
    <property type="project" value="UniProtKB-UniRule"/>
</dbReference>
<keyword evidence="3" id="KW-0597">Phosphoprotein</keyword>
<dbReference type="Pfam" id="PF00118">
    <property type="entry name" value="Cpn60_TCP1"/>
    <property type="match status" value="1"/>
</dbReference>
<dbReference type="InterPro" id="IPR027409">
    <property type="entry name" value="GroEL-like_apical_dom_sf"/>
</dbReference>
<dbReference type="GO" id="GO:0008270">
    <property type="term" value="F:zinc ion binding"/>
    <property type="evidence" value="ECO:0007669"/>
    <property type="project" value="UniProtKB-KW"/>
</dbReference>
<evidence type="ECO:0000313" key="21">
    <source>
        <dbReference type="Proteomes" id="UP001152798"/>
    </source>
</evidence>
<sequence length="1793" mass="202415">MNQNLGCQTKLTQFAPLSPEEEETSSLGSLFSRWSFSFRRTPPEENKAVGADTEASNELPTDKKEVDNQYIKSKEGSEEEEELDDNNFENKIPFYLTEGRSLPNVLRRISNLLAVKNSGKQSYKDTDLKQYWMPDSVSKECYDCGEKFTTFRRRHHCRVCGQIFCSRCCNQEIPGKIMNCNGDLRVCTYCGKVVLSYLQSPDMAAHLSADLRALQEDLQVKFGDPLLMTTAHHGSNPSLTPDREDSVARRKPSLGYQEEKFANSRSDPGRSSMRCLLDEAVISGGLNISTHRYRLRTYSNCFLASQLVDWLVQHNKAASRIQGVVLGQAMLQSGYIECVSLDTTQFSDGNSLYRILPKEVLQEEGRNDSSADSESEYVPSEASLKTSNSIFDLDLNLEEKTVLVSKPPPKLEEPLSDKSFEHGKQNSATDMIGESGFKAVTDAYSAESEVPPAIDWHTIQENTLKEEDRQSYNVLKAAFSQHCNTYFRQLLNMQGVPQNWTEVLTPLVQRVAGTIRPEVSRPDDMDIRLYVQIKKVPGGERSECCIINGVVCSKNVAHRAMPTKIVNPKILLLNSAIMYQRVEGKYLSLEPVIMQEQEYVDRAVAKILGLGPNLVLVGKSVSRLAQESLLAHGITLVLNLKPSVLERVARITGADIITSVDPQLRSPRLGRASLFSVSSYITDTGRKKTLMMFEGCPAPHLGCTILLRGASGQDLAKLKKVTKEYIFALYNSYLELSYLMDAEAQPPSPSDNVFEESENEIKSQYEEKPHKRIRLEERNSEEVISSRPVSSEAVSDFSDPLRSHIYPEDETVSEKVSIQQEFSVSELPLCNKFRKALEENILSISPFLKFQLPYLETENGRNCPLRMFFGRKIYWSLQFSDEPLKPKCIPFNEPPSLMKRLESVKLKEVHELVKAKLTQSLESYEVQKLLAHYRATGGRLPLIPYETPQVKPVQSYSGPKDVLDPENHQRLSVLLSSYSPVSRVAPEFCVNPSIVEMEFYGRNDIALGAFLERYCFRFDCTSASCDVPMSAHTRRFVHSNGALNIKVRNLESPLPSAKILMWTWCPKCPVVTNIRCMSPSTWSLSFAKYLELRFHGDMYTLRAKDSCNHSLHQECVQYFGLNNTLASFRFSKISIWEICFPPKVLNTEREPFDERKSEVEEELKTYNLMIAQFFNTILNKIMVLPVSETACTTSMISGWRQQLVKDQASFKVRVEDIQQKLSSSVDDKSSVGDIWCLDDMLVMLRRCFAATIEDWNFRLSSIEANQSKKKDDKRKSLESRSSQNALNDFIEGVAEGMAEDNLETSECHLAEDSVVDLDDQKVPNDGTEVDITDLEDGDTVLQIATEIKPTVSDKKSVKTILSQLLPNSSTYTAVQSPLGQTEHYTLPLGYLMPIIVYEREPSSIIAYVLSSHDYKIAFEQLRTKSTDQTPSSPISKKKSLLDVSKDSSDTGSMGSRSGVLSFLRTPSTGSSEKLKPGEASQYSTSPSDVFMEDETKEGKPTKSQSPYIEVSFSDSTASFRVKVFFPEDFNRLRSLVLPEGEEGYIRSLSRCVAWAASGGKSGSNFNKTKDDRFILKEMTRIETQIFVDFAPQYFTYMEACVKTKAPTLLGKILGVYRITCKSETTNTTFRSSLLVMEHLFHGRVVENKFDLKGSMRNRLVDTTLGAHRETVLLDENLMNMTCDDPLYILPHSKTVLMQAIQNDTQFLATQSVMDYSLLVGLDISNRELVVGIIDYIRTFTWDKKLETMVKRLGQGKQPTIISPDEYRKRFIAAMNRYFLPVPDRWAGLGLGID</sequence>
<evidence type="ECO:0000259" key="18">
    <source>
        <dbReference type="PROSITE" id="PS50186"/>
    </source>
</evidence>
<dbReference type="FunFam" id="3.50.7.10:FF:000007">
    <property type="entry name" value="1-phosphatidylinositol 3-phosphate 5-kinase isoform X1"/>
    <property type="match status" value="1"/>
</dbReference>
<evidence type="ECO:0000313" key="20">
    <source>
        <dbReference type="EMBL" id="CAH1400082.1"/>
    </source>
</evidence>
<keyword evidence="5" id="KW-0479">Metal-binding</keyword>
<dbReference type="GO" id="GO:0010008">
    <property type="term" value="C:endosome membrane"/>
    <property type="evidence" value="ECO:0007669"/>
    <property type="project" value="UniProtKB-SubCell"/>
</dbReference>
<dbReference type="PANTHER" id="PTHR46715">
    <property type="entry name" value="1-PHOSPHATIDYLINOSITOL 3-PHOSPHATE 5-KINASE"/>
    <property type="match status" value="1"/>
</dbReference>
<protein>
    <recommendedName>
        <fullName evidence="2">1-phosphatidylinositol-3-phosphate 5-kinase</fullName>
        <ecNumber evidence="2">2.7.1.150</ecNumber>
    </recommendedName>
</protein>
<proteinExistence type="predicted"/>
<dbReference type="GO" id="GO:0000285">
    <property type="term" value="F:1-phosphatidylinositol-3-phosphate 5-kinase activity"/>
    <property type="evidence" value="ECO:0007669"/>
    <property type="project" value="UniProtKB-EC"/>
</dbReference>
<accession>A0A9P0HE33</accession>
<evidence type="ECO:0000256" key="11">
    <source>
        <dbReference type="ARBA" id="ARBA00022840"/>
    </source>
</evidence>
<dbReference type="InterPro" id="IPR036390">
    <property type="entry name" value="WH_DNA-bd_sf"/>
</dbReference>
<keyword evidence="10" id="KW-0862">Zinc</keyword>
<keyword evidence="4 15" id="KW-0808">Transferase</keyword>
<evidence type="ECO:0000259" key="19">
    <source>
        <dbReference type="PROSITE" id="PS51455"/>
    </source>
</evidence>
<dbReference type="InterPro" id="IPR002498">
    <property type="entry name" value="PInositol-4-P-4/5-kinase_core"/>
</dbReference>
<reference evidence="20" key="1">
    <citation type="submission" date="2022-01" db="EMBL/GenBank/DDBJ databases">
        <authorList>
            <person name="King R."/>
        </authorList>
    </citation>
    <scope>NUCLEOTIDE SEQUENCE</scope>
</reference>
<evidence type="ECO:0000259" key="17">
    <source>
        <dbReference type="PROSITE" id="PS50178"/>
    </source>
</evidence>
<feature type="domain" description="DEP" evidence="18">
    <location>
        <begin position="282"/>
        <end position="357"/>
    </location>
</feature>
<dbReference type="CDD" id="cd03334">
    <property type="entry name" value="Fab1_TCP"/>
    <property type="match status" value="1"/>
</dbReference>
<gene>
    <name evidence="20" type="ORF">NEZAVI_LOCUS9391</name>
</gene>
<dbReference type="Pfam" id="PF00610">
    <property type="entry name" value="DEP"/>
    <property type="match status" value="1"/>
</dbReference>
<evidence type="ECO:0000256" key="3">
    <source>
        <dbReference type="ARBA" id="ARBA00022553"/>
    </source>
</evidence>
<evidence type="ECO:0000256" key="6">
    <source>
        <dbReference type="ARBA" id="ARBA00022741"/>
    </source>
</evidence>
<feature type="region of interest" description="Disordered" evidence="16">
    <location>
        <begin position="229"/>
        <end position="251"/>
    </location>
</feature>
<keyword evidence="9 15" id="KW-0418">Kinase</keyword>
<dbReference type="InterPro" id="IPR000591">
    <property type="entry name" value="DEP_dom"/>
</dbReference>
<evidence type="ECO:0000256" key="7">
    <source>
        <dbReference type="ARBA" id="ARBA00022753"/>
    </source>
</evidence>
<dbReference type="PROSITE" id="PS50186">
    <property type="entry name" value="DEP"/>
    <property type="match status" value="1"/>
</dbReference>
<feature type="region of interest" description="Disordered" evidence="16">
    <location>
        <begin position="1425"/>
        <end position="1505"/>
    </location>
</feature>
<dbReference type="EC" id="2.7.1.150" evidence="2"/>
<dbReference type="GO" id="GO:0032438">
    <property type="term" value="P:melanosome organization"/>
    <property type="evidence" value="ECO:0007669"/>
    <property type="project" value="TreeGrafter"/>
</dbReference>
<keyword evidence="7" id="KW-0967">Endosome</keyword>
<dbReference type="OrthoDB" id="158357at2759"/>
<organism evidence="20 21">
    <name type="scientific">Nezara viridula</name>
    <name type="common">Southern green stink bug</name>
    <name type="synonym">Cimex viridulus</name>
    <dbReference type="NCBI Taxonomy" id="85310"/>
    <lineage>
        <taxon>Eukaryota</taxon>
        <taxon>Metazoa</taxon>
        <taxon>Ecdysozoa</taxon>
        <taxon>Arthropoda</taxon>
        <taxon>Hexapoda</taxon>
        <taxon>Insecta</taxon>
        <taxon>Pterygota</taxon>
        <taxon>Neoptera</taxon>
        <taxon>Paraneoptera</taxon>
        <taxon>Hemiptera</taxon>
        <taxon>Heteroptera</taxon>
        <taxon>Panheteroptera</taxon>
        <taxon>Pentatomomorpha</taxon>
        <taxon>Pentatomoidea</taxon>
        <taxon>Pentatomidae</taxon>
        <taxon>Pentatominae</taxon>
        <taxon>Nezara</taxon>
    </lineage>
</organism>
<keyword evidence="11 15" id="KW-0067">ATP-binding</keyword>
<keyword evidence="12" id="KW-0472">Membrane</keyword>
<dbReference type="InterPro" id="IPR002423">
    <property type="entry name" value="Cpn60/GroEL/TCP-1"/>
</dbReference>
<keyword evidence="6 15" id="KW-0547">Nucleotide-binding</keyword>
<dbReference type="GO" id="GO:1903426">
    <property type="term" value="P:regulation of reactive oxygen species biosynthetic process"/>
    <property type="evidence" value="ECO:0007669"/>
    <property type="project" value="TreeGrafter"/>
</dbReference>
<dbReference type="SUPFAM" id="SSF57903">
    <property type="entry name" value="FYVE/PHD zinc finger"/>
    <property type="match status" value="1"/>
</dbReference>
<evidence type="ECO:0000256" key="14">
    <source>
        <dbReference type="PROSITE-ProRule" id="PRU00091"/>
    </source>
</evidence>
<dbReference type="SMART" id="SM00049">
    <property type="entry name" value="DEP"/>
    <property type="match status" value="1"/>
</dbReference>
<dbReference type="FunFam" id="3.30.810.10:FF:000001">
    <property type="entry name" value="1-phosphatidylinositol 3-phosphate 5-kinase FAB1"/>
    <property type="match status" value="1"/>
</dbReference>
<dbReference type="Pfam" id="PF01363">
    <property type="entry name" value="FYVE"/>
    <property type="match status" value="1"/>
</dbReference>
<dbReference type="InterPro" id="IPR036388">
    <property type="entry name" value="WH-like_DNA-bd_sf"/>
</dbReference>
<feature type="region of interest" description="Disordered" evidence="16">
    <location>
        <begin position="43"/>
        <end position="68"/>
    </location>
</feature>
<dbReference type="InterPro" id="IPR000306">
    <property type="entry name" value="Znf_FYVE"/>
</dbReference>
<dbReference type="CDD" id="cd17300">
    <property type="entry name" value="PIPKc_PIKfyve"/>
    <property type="match status" value="1"/>
</dbReference>
<evidence type="ECO:0000256" key="2">
    <source>
        <dbReference type="ARBA" id="ARBA00012009"/>
    </source>
</evidence>
<evidence type="ECO:0000256" key="12">
    <source>
        <dbReference type="ARBA" id="ARBA00023136"/>
    </source>
</evidence>
<comment type="subcellular location">
    <subcellularLocation>
        <location evidence="1">Endosome membrane</location>
    </subcellularLocation>
</comment>
<dbReference type="InterPro" id="IPR013083">
    <property type="entry name" value="Znf_RING/FYVE/PHD"/>
</dbReference>
<dbReference type="PROSITE" id="PS51455">
    <property type="entry name" value="PIPK"/>
    <property type="match status" value="1"/>
</dbReference>
<dbReference type="GO" id="GO:0005524">
    <property type="term" value="F:ATP binding"/>
    <property type="evidence" value="ECO:0007669"/>
    <property type="project" value="UniProtKB-UniRule"/>
</dbReference>
<dbReference type="Gene3D" id="3.30.40.10">
    <property type="entry name" value="Zinc/RING finger domain, C3HC4 (zinc finger)"/>
    <property type="match status" value="1"/>
</dbReference>
<keyword evidence="21" id="KW-1185">Reference proteome</keyword>
<dbReference type="GO" id="GO:0035556">
    <property type="term" value="P:intracellular signal transduction"/>
    <property type="evidence" value="ECO:0007669"/>
    <property type="project" value="InterPro"/>
</dbReference>
<dbReference type="GO" id="GO:0090385">
    <property type="term" value="P:phagosome-lysosome fusion"/>
    <property type="evidence" value="ECO:0007669"/>
    <property type="project" value="TreeGrafter"/>
</dbReference>
<dbReference type="Pfam" id="PF01504">
    <property type="entry name" value="PIP5K"/>
    <property type="match status" value="2"/>
</dbReference>
<feature type="domain" description="FYVE-type" evidence="17">
    <location>
        <begin position="135"/>
        <end position="190"/>
    </location>
</feature>
<evidence type="ECO:0000256" key="15">
    <source>
        <dbReference type="PROSITE-ProRule" id="PRU00781"/>
    </source>
</evidence>
<name>A0A9P0HE33_NEZVI</name>
<dbReference type="Gene3D" id="1.10.10.10">
    <property type="entry name" value="Winged helix-like DNA-binding domain superfamily/Winged helix DNA-binding domain"/>
    <property type="match status" value="1"/>
</dbReference>
<evidence type="ECO:0000256" key="1">
    <source>
        <dbReference type="ARBA" id="ARBA00004608"/>
    </source>
</evidence>
<dbReference type="EMBL" id="OV725080">
    <property type="protein sequence ID" value="CAH1400082.1"/>
    <property type="molecule type" value="Genomic_DNA"/>
</dbReference>
<keyword evidence="8 14" id="KW-0863">Zinc-finger</keyword>
<evidence type="ECO:0000256" key="13">
    <source>
        <dbReference type="ARBA" id="ARBA00052820"/>
    </source>
</evidence>
<evidence type="ECO:0000256" key="9">
    <source>
        <dbReference type="ARBA" id="ARBA00022777"/>
    </source>
</evidence>
<dbReference type="Proteomes" id="UP001152798">
    <property type="component" value="Chromosome 4"/>
</dbReference>
<dbReference type="GO" id="GO:0052810">
    <property type="term" value="F:1-phosphatidylinositol-5-kinase activity"/>
    <property type="evidence" value="ECO:0007669"/>
    <property type="project" value="UniProtKB-ARBA"/>
</dbReference>
<dbReference type="Gene3D" id="3.30.810.10">
    <property type="entry name" value="2-Layer Sandwich"/>
    <property type="match status" value="1"/>
</dbReference>
<dbReference type="PROSITE" id="PS50178">
    <property type="entry name" value="ZF_FYVE"/>
    <property type="match status" value="1"/>
</dbReference>
<dbReference type="InterPro" id="IPR027484">
    <property type="entry name" value="PInositol-4-P-5-kinase_N"/>
</dbReference>
<dbReference type="SMART" id="SM00330">
    <property type="entry name" value="PIPKc"/>
    <property type="match status" value="1"/>
</dbReference>
<dbReference type="SUPFAM" id="SSF56104">
    <property type="entry name" value="SAICAR synthase-like"/>
    <property type="match status" value="1"/>
</dbReference>
<dbReference type="InterPro" id="IPR017455">
    <property type="entry name" value="Znf_FYVE-rel"/>
</dbReference>
<evidence type="ECO:0000256" key="8">
    <source>
        <dbReference type="ARBA" id="ARBA00022771"/>
    </source>
</evidence>
<dbReference type="SMART" id="SM00064">
    <property type="entry name" value="FYVE"/>
    <property type="match status" value="1"/>
</dbReference>
<evidence type="ECO:0000256" key="4">
    <source>
        <dbReference type="ARBA" id="ARBA00022679"/>
    </source>
</evidence>
<dbReference type="FunFam" id="3.30.40.10:FF:000057">
    <property type="entry name" value="1-phosphatidylinositol 3-phosphate 5-kinase isoform X1"/>
    <property type="match status" value="1"/>
</dbReference>
<evidence type="ECO:0000256" key="5">
    <source>
        <dbReference type="ARBA" id="ARBA00022723"/>
    </source>
</evidence>